<reference evidence="1 2" key="1">
    <citation type="submission" date="2018-07" db="EMBL/GenBank/DDBJ databases">
        <title>A high quality draft genome assembly of the barn swallow (H. rustica rustica).</title>
        <authorList>
            <person name="Formenti G."/>
            <person name="Chiara M."/>
            <person name="Poveda L."/>
            <person name="Francoijs K.-J."/>
            <person name="Bonisoli-Alquati A."/>
            <person name="Canova L."/>
            <person name="Gianfranceschi L."/>
            <person name="Horner D.S."/>
            <person name="Saino N."/>
        </authorList>
    </citation>
    <scope>NUCLEOTIDE SEQUENCE [LARGE SCALE GENOMIC DNA]</scope>
    <source>
        <strain evidence="1">Chelidonia</strain>
        <tissue evidence="1">Blood</tissue>
    </source>
</reference>
<dbReference type="AlphaFoldDB" id="A0A3M0K2U2"/>
<sequence>MAAELENKVLLQRTEEAFEEYPKGQGLYLDLLDILSVPVKIQPDIPNAMSQVVIQGFAAHIAIAPREPDRGIRGAQYKHRSEGCLSAKDLTIEVKSLGKQRDTNYLDAGVECTLSKLASDMKLGEGLGYLEGREVLQRELDIPENWAFEVKNSPAERHLGTWVDGKLKMNQECPGSQKDQL</sequence>
<evidence type="ECO:0000313" key="2">
    <source>
        <dbReference type="Proteomes" id="UP000269221"/>
    </source>
</evidence>
<protein>
    <submittedName>
        <fullName evidence="1">Uncharacterized protein</fullName>
    </submittedName>
</protein>
<proteinExistence type="predicted"/>
<name>A0A3M0K2U2_HIRRU</name>
<dbReference type="EMBL" id="QRBI01000120">
    <property type="protein sequence ID" value="RMC07473.1"/>
    <property type="molecule type" value="Genomic_DNA"/>
</dbReference>
<accession>A0A3M0K2U2</accession>
<keyword evidence="2" id="KW-1185">Reference proteome</keyword>
<comment type="caution">
    <text evidence="1">The sequence shown here is derived from an EMBL/GenBank/DDBJ whole genome shotgun (WGS) entry which is preliminary data.</text>
</comment>
<organism evidence="1 2">
    <name type="scientific">Hirundo rustica rustica</name>
    <dbReference type="NCBI Taxonomy" id="333673"/>
    <lineage>
        <taxon>Eukaryota</taxon>
        <taxon>Metazoa</taxon>
        <taxon>Chordata</taxon>
        <taxon>Craniata</taxon>
        <taxon>Vertebrata</taxon>
        <taxon>Euteleostomi</taxon>
        <taxon>Archelosauria</taxon>
        <taxon>Archosauria</taxon>
        <taxon>Dinosauria</taxon>
        <taxon>Saurischia</taxon>
        <taxon>Theropoda</taxon>
        <taxon>Coelurosauria</taxon>
        <taxon>Aves</taxon>
        <taxon>Neognathae</taxon>
        <taxon>Neoaves</taxon>
        <taxon>Telluraves</taxon>
        <taxon>Australaves</taxon>
        <taxon>Passeriformes</taxon>
        <taxon>Sylvioidea</taxon>
        <taxon>Hirundinidae</taxon>
        <taxon>Hirundo</taxon>
    </lineage>
</organism>
<evidence type="ECO:0000313" key="1">
    <source>
        <dbReference type="EMBL" id="RMC07473.1"/>
    </source>
</evidence>
<gene>
    <name evidence="1" type="ORF">DUI87_16946</name>
</gene>
<dbReference type="Proteomes" id="UP000269221">
    <property type="component" value="Unassembled WGS sequence"/>
</dbReference>